<sequence length="66" mass="7565">MIAPSPLVNSPIDLREDICIANGQRNIGNTFRFVRQPTVTQHFALTLGRKQWIMSSSRANSFYWIV</sequence>
<evidence type="ECO:0000313" key="2">
    <source>
        <dbReference type="WBParaSite" id="L893_g6430.t1"/>
    </source>
</evidence>
<dbReference type="WBParaSite" id="L893_g6430.t1">
    <property type="protein sequence ID" value="L893_g6430.t1"/>
    <property type="gene ID" value="L893_g6430"/>
</dbReference>
<accession>A0A1I8AKL8</accession>
<keyword evidence="1" id="KW-1185">Reference proteome</keyword>
<reference evidence="2" key="1">
    <citation type="submission" date="2016-11" db="UniProtKB">
        <authorList>
            <consortium name="WormBaseParasite"/>
        </authorList>
    </citation>
    <scope>IDENTIFICATION</scope>
</reference>
<dbReference type="Proteomes" id="UP000095287">
    <property type="component" value="Unplaced"/>
</dbReference>
<dbReference type="AlphaFoldDB" id="A0A1I8AKL8"/>
<proteinExistence type="predicted"/>
<organism evidence="1 2">
    <name type="scientific">Steinernema glaseri</name>
    <dbReference type="NCBI Taxonomy" id="37863"/>
    <lineage>
        <taxon>Eukaryota</taxon>
        <taxon>Metazoa</taxon>
        <taxon>Ecdysozoa</taxon>
        <taxon>Nematoda</taxon>
        <taxon>Chromadorea</taxon>
        <taxon>Rhabditida</taxon>
        <taxon>Tylenchina</taxon>
        <taxon>Panagrolaimomorpha</taxon>
        <taxon>Strongyloidoidea</taxon>
        <taxon>Steinernematidae</taxon>
        <taxon>Steinernema</taxon>
    </lineage>
</organism>
<evidence type="ECO:0000313" key="1">
    <source>
        <dbReference type="Proteomes" id="UP000095287"/>
    </source>
</evidence>
<protein>
    <submittedName>
        <fullName evidence="2">Transposase</fullName>
    </submittedName>
</protein>
<name>A0A1I8AKL8_9BILA</name>